<dbReference type="AlphaFoldDB" id="M0CML5"/>
<comment type="caution">
    <text evidence="1">The sequence shown here is derived from an EMBL/GenBank/DDBJ whole genome shotgun (WGS) entry which is preliminary data.</text>
</comment>
<reference evidence="1 2" key="1">
    <citation type="journal article" date="2014" name="PLoS Genet.">
        <title>Phylogenetically driven sequencing of extremely halophilic archaea reveals strategies for static and dynamic osmo-response.</title>
        <authorList>
            <person name="Becker E.A."/>
            <person name="Seitzer P.M."/>
            <person name="Tritt A."/>
            <person name="Larsen D."/>
            <person name="Krusor M."/>
            <person name="Yao A.I."/>
            <person name="Wu D."/>
            <person name="Madern D."/>
            <person name="Eisen J.A."/>
            <person name="Darling A.E."/>
            <person name="Facciotti M.T."/>
        </authorList>
    </citation>
    <scope>NUCLEOTIDE SEQUENCE [LARGE SCALE GENOMIC DNA]</scope>
    <source>
        <strain evidence="1 2">JCM 13891</strain>
    </source>
</reference>
<protein>
    <submittedName>
        <fullName evidence="1">Uncharacterized protein</fullName>
    </submittedName>
</protein>
<dbReference type="EMBL" id="AOIS01000010">
    <property type="protein sequence ID" value="ELZ23878.1"/>
    <property type="molecule type" value="Genomic_DNA"/>
</dbReference>
<proteinExistence type="predicted"/>
<dbReference type="Proteomes" id="UP000011657">
    <property type="component" value="Unassembled WGS sequence"/>
</dbReference>
<organism evidence="1 2">
    <name type="scientific">Haloterrigena salina JCM 13891</name>
    <dbReference type="NCBI Taxonomy" id="1227488"/>
    <lineage>
        <taxon>Archaea</taxon>
        <taxon>Methanobacteriati</taxon>
        <taxon>Methanobacteriota</taxon>
        <taxon>Stenosarchaea group</taxon>
        <taxon>Halobacteria</taxon>
        <taxon>Halobacteriales</taxon>
        <taxon>Natrialbaceae</taxon>
        <taxon>Haloterrigena</taxon>
    </lineage>
</organism>
<name>M0CML5_9EURY</name>
<sequence>MQTETAASTRLASGVVLVACRAARGISETAVRSALERVGGARPADVGDSIGRIGNRSCVTLIRCECEARGTE</sequence>
<evidence type="ECO:0000313" key="2">
    <source>
        <dbReference type="Proteomes" id="UP000011657"/>
    </source>
</evidence>
<evidence type="ECO:0000313" key="1">
    <source>
        <dbReference type="EMBL" id="ELZ23878.1"/>
    </source>
</evidence>
<dbReference type="STRING" id="1227488.C477_01730"/>
<accession>M0CML5</accession>
<keyword evidence="2" id="KW-1185">Reference proteome</keyword>
<gene>
    <name evidence="1" type="ORF">C477_01730</name>
</gene>